<gene>
    <name evidence="5" type="ORF">ACFSKW_31845</name>
</gene>
<organism evidence="5 6">
    <name type="scientific">Nonomuraea mangrovi</name>
    <dbReference type="NCBI Taxonomy" id="2316207"/>
    <lineage>
        <taxon>Bacteria</taxon>
        <taxon>Bacillati</taxon>
        <taxon>Actinomycetota</taxon>
        <taxon>Actinomycetes</taxon>
        <taxon>Streptosporangiales</taxon>
        <taxon>Streptosporangiaceae</taxon>
        <taxon>Nonomuraea</taxon>
    </lineage>
</organism>
<dbReference type="PANTHER" id="PTHR30006:SF15">
    <property type="entry name" value="IRON-UTILIZATION PERIPLASMIC PROTEIN"/>
    <property type="match status" value="1"/>
</dbReference>
<dbReference type="EMBL" id="JBHUFV010000047">
    <property type="protein sequence ID" value="MFD1936072.1"/>
    <property type="molecule type" value="Genomic_DNA"/>
</dbReference>
<keyword evidence="2" id="KW-0813">Transport</keyword>
<dbReference type="PANTHER" id="PTHR30006">
    <property type="entry name" value="THIAMINE-BINDING PERIPLASMIC PROTEIN-RELATED"/>
    <property type="match status" value="1"/>
</dbReference>
<evidence type="ECO:0000313" key="5">
    <source>
        <dbReference type="EMBL" id="MFD1936072.1"/>
    </source>
</evidence>
<protein>
    <submittedName>
        <fullName evidence="5">Iron ABC transporter substrate-binding protein</fullName>
    </submittedName>
</protein>
<keyword evidence="2" id="KW-0408">Iron</keyword>
<feature type="signal peptide" evidence="4">
    <location>
        <begin position="1"/>
        <end position="24"/>
    </location>
</feature>
<proteinExistence type="inferred from homology"/>
<dbReference type="Pfam" id="PF13343">
    <property type="entry name" value="SBP_bac_6"/>
    <property type="match status" value="1"/>
</dbReference>
<dbReference type="CDD" id="cd13543">
    <property type="entry name" value="PBP2_Fbp"/>
    <property type="match status" value="1"/>
</dbReference>
<dbReference type="PIRSF" id="PIRSF002825">
    <property type="entry name" value="CfbpA"/>
    <property type="match status" value="1"/>
</dbReference>
<comment type="caution">
    <text evidence="5">The sequence shown here is derived from an EMBL/GenBank/DDBJ whole genome shotgun (WGS) entry which is preliminary data.</text>
</comment>
<evidence type="ECO:0000256" key="3">
    <source>
        <dbReference type="ARBA" id="ARBA00022729"/>
    </source>
</evidence>
<accession>A0ABW4T535</accession>
<keyword evidence="2" id="KW-0406">Ion transport</keyword>
<comment type="similarity">
    <text evidence="1">Belongs to the bacterial solute-binding protein 1 family.</text>
</comment>
<feature type="chain" id="PRO_5045654887" evidence="4">
    <location>
        <begin position="25"/>
        <end position="338"/>
    </location>
</feature>
<name>A0ABW4T535_9ACTN</name>
<evidence type="ECO:0000256" key="4">
    <source>
        <dbReference type="SAM" id="SignalP"/>
    </source>
</evidence>
<evidence type="ECO:0000313" key="6">
    <source>
        <dbReference type="Proteomes" id="UP001597368"/>
    </source>
</evidence>
<keyword evidence="3 4" id="KW-0732">Signal</keyword>
<dbReference type="RefSeq" id="WP_379576168.1">
    <property type="nucleotide sequence ID" value="NZ_JBHUFV010000047.1"/>
</dbReference>
<evidence type="ECO:0000256" key="2">
    <source>
        <dbReference type="ARBA" id="ARBA00022496"/>
    </source>
</evidence>
<keyword evidence="6" id="KW-1185">Reference proteome</keyword>
<dbReference type="InterPro" id="IPR026045">
    <property type="entry name" value="Ferric-bd"/>
</dbReference>
<dbReference type="Gene3D" id="3.40.190.10">
    <property type="entry name" value="Periplasmic binding protein-like II"/>
    <property type="match status" value="2"/>
</dbReference>
<dbReference type="Proteomes" id="UP001597368">
    <property type="component" value="Unassembled WGS sequence"/>
</dbReference>
<evidence type="ECO:0000256" key="1">
    <source>
        <dbReference type="ARBA" id="ARBA00008520"/>
    </source>
</evidence>
<sequence>MSLRSLVAAFLVPMALLTACGGGATGQSFDDDALVVYSGRNQNLVGPLLEKLKTATGLDVQVRYGDSAELAAQIMEEGDRTRADLFFSQDAGALGALSKHGMLRPLPQDLLGKVDARFRAADGTWVGVSGRSRVIVYDPRTVSAPPKSVFELTDPKWKGKIGWAPTNASFQAFVTAMRLLDGEDKARRWLEAMKANGTQSYPNNVEILNAVDAGTLRLGLINHYYWYEKVAERGQNGVPSRLAYLPGGDPGALVNVAGVGVLKKAQHADAALKAATYLLGTDAQQYFATTTKEYPLIAGVAPERGLPKLDTLNGPKIDLGRLDSLEQTLKLLQDVGLV</sequence>
<keyword evidence="2" id="KW-0410">Iron transport</keyword>
<dbReference type="PROSITE" id="PS51257">
    <property type="entry name" value="PROKAR_LIPOPROTEIN"/>
    <property type="match status" value="1"/>
</dbReference>
<dbReference type="SUPFAM" id="SSF53850">
    <property type="entry name" value="Periplasmic binding protein-like II"/>
    <property type="match status" value="1"/>
</dbReference>
<reference evidence="6" key="1">
    <citation type="journal article" date="2019" name="Int. J. Syst. Evol. Microbiol.">
        <title>The Global Catalogue of Microorganisms (GCM) 10K type strain sequencing project: providing services to taxonomists for standard genome sequencing and annotation.</title>
        <authorList>
            <consortium name="The Broad Institute Genomics Platform"/>
            <consortium name="The Broad Institute Genome Sequencing Center for Infectious Disease"/>
            <person name="Wu L."/>
            <person name="Ma J."/>
        </authorList>
    </citation>
    <scope>NUCLEOTIDE SEQUENCE [LARGE SCALE GENOMIC DNA]</scope>
    <source>
        <strain evidence="6">ICMP 6774ER</strain>
    </source>
</reference>